<gene>
    <name evidence="2" type="ORF">THAPSDRAFT_25311</name>
</gene>
<feature type="compositionally biased region" description="Basic and acidic residues" evidence="1">
    <location>
        <begin position="381"/>
        <end position="393"/>
    </location>
</feature>
<feature type="region of interest" description="Disordered" evidence="1">
    <location>
        <begin position="359"/>
        <end position="480"/>
    </location>
</feature>
<organism evidence="2 3">
    <name type="scientific">Thalassiosira pseudonana</name>
    <name type="common">Marine diatom</name>
    <name type="synonym">Cyclotella nana</name>
    <dbReference type="NCBI Taxonomy" id="35128"/>
    <lineage>
        <taxon>Eukaryota</taxon>
        <taxon>Sar</taxon>
        <taxon>Stramenopiles</taxon>
        <taxon>Ochrophyta</taxon>
        <taxon>Bacillariophyta</taxon>
        <taxon>Coscinodiscophyceae</taxon>
        <taxon>Thalassiosirophycidae</taxon>
        <taxon>Thalassiosirales</taxon>
        <taxon>Thalassiosiraceae</taxon>
        <taxon>Thalassiosira</taxon>
    </lineage>
</organism>
<dbReference type="KEGG" id="tps:THAPSDRAFT_25311"/>
<feature type="region of interest" description="Disordered" evidence="1">
    <location>
        <begin position="208"/>
        <end position="235"/>
    </location>
</feature>
<sequence>MGNLPPQPSYPSAAVVNIRPPIFEHELATTIDDPDTTWGDHCQYVFHTFFTHPPNTLLPLLKSLLPGRHLSAYVFRFGGGLATIVKPLWCDKLSQSQEDACLHVHVTFIVRDGTEPVFPPDQKALPSLSHWRIKEGYRYPELDLDMVFEKVVGGVAEIKDDAFAFVPEKTSVLWCEEHGGGRGFMRNNWELELADEENIQLPSMFTNDAEEGKSEEKSIGEVEKQQQSTKSSSTDSAVTAFAKRKACSKKAAINIEKENVVAGVIMERRADTQSSEMTKWTEDKGYKFFLDEKGREIMTANPDRGPREFVSIPLLHQFVVVALLLSRQLLLTNPTFQAEEVKKAYTALGEEAKVEYHERAEAGETHEVKSTAKKSVCKSARVRDSSSGKKDGKATASATNANGKKRKVSATKLALDEEAKSGYGGAKSAVSSRNVAPPKKKSKLEEVPSQNGALSVKESNAKAVKPLPPPRPSSEWLTCE</sequence>
<dbReference type="PaxDb" id="35128-Thaps25311"/>
<proteinExistence type="predicted"/>
<dbReference type="AlphaFoldDB" id="B8CEE2"/>
<feature type="compositionally biased region" description="Low complexity" evidence="1">
    <location>
        <begin position="225"/>
        <end position="234"/>
    </location>
</feature>
<dbReference type="Proteomes" id="UP000001449">
    <property type="component" value="Chromosome 17"/>
</dbReference>
<evidence type="ECO:0000313" key="3">
    <source>
        <dbReference type="Proteomes" id="UP000001449"/>
    </source>
</evidence>
<dbReference type="HOGENOM" id="CLU_569270_0_0_1"/>
<evidence type="ECO:0000256" key="1">
    <source>
        <dbReference type="SAM" id="MobiDB-lite"/>
    </source>
</evidence>
<feature type="compositionally biased region" description="Basic and acidic residues" evidence="1">
    <location>
        <begin position="210"/>
        <end position="224"/>
    </location>
</feature>
<dbReference type="EMBL" id="CM000651">
    <property type="protein sequence ID" value="EED88363.1"/>
    <property type="molecule type" value="Genomic_DNA"/>
</dbReference>
<dbReference type="GeneID" id="7453094"/>
<dbReference type="RefSeq" id="XP_002294529.1">
    <property type="nucleotide sequence ID" value="XM_002294493.1"/>
</dbReference>
<evidence type="ECO:0000313" key="2">
    <source>
        <dbReference type="EMBL" id="EED88363.1"/>
    </source>
</evidence>
<accession>B8CEE2</accession>
<keyword evidence="3" id="KW-1185">Reference proteome</keyword>
<protein>
    <submittedName>
        <fullName evidence="2">Uncharacterized protein</fullName>
    </submittedName>
</protein>
<dbReference type="InParanoid" id="B8CEE2"/>
<reference evidence="2 3" key="1">
    <citation type="journal article" date="2004" name="Science">
        <title>The genome of the diatom Thalassiosira pseudonana: ecology, evolution, and metabolism.</title>
        <authorList>
            <person name="Armbrust E.V."/>
            <person name="Berges J.A."/>
            <person name="Bowler C."/>
            <person name="Green B.R."/>
            <person name="Martinez D."/>
            <person name="Putnam N.H."/>
            <person name="Zhou S."/>
            <person name="Allen A.E."/>
            <person name="Apt K.E."/>
            <person name="Bechner M."/>
            <person name="Brzezinski M.A."/>
            <person name="Chaal B.K."/>
            <person name="Chiovitti A."/>
            <person name="Davis A.K."/>
            <person name="Demarest M.S."/>
            <person name="Detter J.C."/>
            <person name="Glavina T."/>
            <person name="Goodstein D."/>
            <person name="Hadi M.Z."/>
            <person name="Hellsten U."/>
            <person name="Hildebrand M."/>
            <person name="Jenkins B.D."/>
            <person name="Jurka J."/>
            <person name="Kapitonov V.V."/>
            <person name="Kroger N."/>
            <person name="Lau W.W."/>
            <person name="Lane T.W."/>
            <person name="Larimer F.W."/>
            <person name="Lippmeier J.C."/>
            <person name="Lucas S."/>
            <person name="Medina M."/>
            <person name="Montsant A."/>
            <person name="Obornik M."/>
            <person name="Parker M.S."/>
            <person name="Palenik B."/>
            <person name="Pazour G.J."/>
            <person name="Richardson P.M."/>
            <person name="Rynearson T.A."/>
            <person name="Saito M.A."/>
            <person name="Schwartz D.C."/>
            <person name="Thamatrakoln K."/>
            <person name="Valentin K."/>
            <person name="Vardi A."/>
            <person name="Wilkerson F.P."/>
            <person name="Rokhsar D.S."/>
        </authorList>
    </citation>
    <scope>NUCLEOTIDE SEQUENCE [LARGE SCALE GENOMIC DNA]</scope>
    <source>
        <strain evidence="2 3">CCMP1335</strain>
    </source>
</reference>
<feature type="compositionally biased region" description="Basic and acidic residues" evidence="1">
    <location>
        <begin position="359"/>
        <end position="370"/>
    </location>
</feature>
<reference evidence="2 3" key="2">
    <citation type="journal article" date="2008" name="Nature">
        <title>The Phaeodactylum genome reveals the evolutionary history of diatom genomes.</title>
        <authorList>
            <person name="Bowler C."/>
            <person name="Allen A.E."/>
            <person name="Badger J.H."/>
            <person name="Grimwood J."/>
            <person name="Jabbari K."/>
            <person name="Kuo A."/>
            <person name="Maheswari U."/>
            <person name="Martens C."/>
            <person name="Maumus F."/>
            <person name="Otillar R.P."/>
            <person name="Rayko E."/>
            <person name="Salamov A."/>
            <person name="Vandepoele K."/>
            <person name="Beszteri B."/>
            <person name="Gruber A."/>
            <person name="Heijde M."/>
            <person name="Katinka M."/>
            <person name="Mock T."/>
            <person name="Valentin K."/>
            <person name="Verret F."/>
            <person name="Berges J.A."/>
            <person name="Brownlee C."/>
            <person name="Cadoret J.P."/>
            <person name="Chiovitti A."/>
            <person name="Choi C.J."/>
            <person name="Coesel S."/>
            <person name="De Martino A."/>
            <person name="Detter J.C."/>
            <person name="Durkin C."/>
            <person name="Falciatore A."/>
            <person name="Fournet J."/>
            <person name="Haruta M."/>
            <person name="Huysman M.J."/>
            <person name="Jenkins B.D."/>
            <person name="Jiroutova K."/>
            <person name="Jorgensen R.E."/>
            <person name="Joubert Y."/>
            <person name="Kaplan A."/>
            <person name="Kroger N."/>
            <person name="Kroth P.G."/>
            <person name="La Roche J."/>
            <person name="Lindquist E."/>
            <person name="Lommer M."/>
            <person name="Martin-Jezequel V."/>
            <person name="Lopez P.J."/>
            <person name="Lucas S."/>
            <person name="Mangogna M."/>
            <person name="McGinnis K."/>
            <person name="Medlin L.K."/>
            <person name="Montsant A."/>
            <person name="Oudot-Le Secq M.P."/>
            <person name="Napoli C."/>
            <person name="Obornik M."/>
            <person name="Parker M.S."/>
            <person name="Petit J.L."/>
            <person name="Porcel B.M."/>
            <person name="Poulsen N."/>
            <person name="Robison M."/>
            <person name="Rychlewski L."/>
            <person name="Rynearson T.A."/>
            <person name="Schmutz J."/>
            <person name="Shapiro H."/>
            <person name="Siaut M."/>
            <person name="Stanley M."/>
            <person name="Sussman M.R."/>
            <person name="Taylor A.R."/>
            <person name="Vardi A."/>
            <person name="von Dassow P."/>
            <person name="Vyverman W."/>
            <person name="Willis A."/>
            <person name="Wyrwicz L.S."/>
            <person name="Rokhsar D.S."/>
            <person name="Weissenbach J."/>
            <person name="Armbrust E.V."/>
            <person name="Green B.R."/>
            <person name="Van de Peer Y."/>
            <person name="Grigoriev I.V."/>
        </authorList>
    </citation>
    <scope>NUCLEOTIDE SEQUENCE [LARGE SCALE GENOMIC DNA]</scope>
    <source>
        <strain evidence="2 3">CCMP1335</strain>
    </source>
</reference>
<name>B8CEE2_THAPS</name>